<proteinExistence type="predicted"/>
<comment type="subcellular location">
    <subcellularLocation>
        <location evidence="1">Membrane</location>
        <topology evidence="1">Multi-pass membrane protein</topology>
    </subcellularLocation>
</comment>
<evidence type="ECO:0000256" key="4">
    <source>
        <dbReference type="ARBA" id="ARBA00023136"/>
    </source>
</evidence>
<gene>
    <name evidence="9" type="primary">LOC100829161</name>
    <name evidence="8" type="ORF">BRADI_1g13480v3</name>
</gene>
<reference evidence="9" key="3">
    <citation type="submission" date="2018-08" db="UniProtKB">
        <authorList>
            <consortium name="EnsemblPlants"/>
        </authorList>
    </citation>
    <scope>IDENTIFICATION</scope>
    <source>
        <strain evidence="9">cv. Bd21</strain>
    </source>
</reference>
<keyword evidence="10" id="KW-1185">Reference proteome</keyword>
<evidence type="ECO:0000313" key="10">
    <source>
        <dbReference type="Proteomes" id="UP000008810"/>
    </source>
</evidence>
<feature type="domain" description="UBA" evidence="7">
    <location>
        <begin position="286"/>
        <end position="325"/>
    </location>
</feature>
<dbReference type="InterPro" id="IPR015940">
    <property type="entry name" value="UBA"/>
</dbReference>
<dbReference type="PROSITE" id="PS50030">
    <property type="entry name" value="UBA"/>
    <property type="match status" value="1"/>
</dbReference>
<dbReference type="RefSeq" id="XP_010231967.1">
    <property type="nucleotide sequence ID" value="XM_010233665.3"/>
</dbReference>
<dbReference type="EMBL" id="CM000880">
    <property type="protein sequence ID" value="KQK13938.1"/>
    <property type="molecule type" value="Genomic_DNA"/>
</dbReference>
<evidence type="ECO:0000256" key="1">
    <source>
        <dbReference type="ARBA" id="ARBA00004141"/>
    </source>
</evidence>
<dbReference type="Proteomes" id="UP000008810">
    <property type="component" value="Chromosome 1"/>
</dbReference>
<evidence type="ECO:0000313" key="8">
    <source>
        <dbReference type="EMBL" id="KQK13938.1"/>
    </source>
</evidence>
<dbReference type="EnsemblPlants" id="KQK13938">
    <property type="protein sequence ID" value="KQK13938"/>
    <property type="gene ID" value="BRADI_1g13480v3"/>
</dbReference>
<dbReference type="CDD" id="cd14287">
    <property type="entry name" value="UBA_At3g58460_like"/>
    <property type="match status" value="1"/>
</dbReference>
<protein>
    <recommendedName>
        <fullName evidence="7">UBA domain-containing protein</fullName>
    </recommendedName>
</protein>
<evidence type="ECO:0000259" key="7">
    <source>
        <dbReference type="PROSITE" id="PS50030"/>
    </source>
</evidence>
<feature type="compositionally biased region" description="Polar residues" evidence="5">
    <location>
        <begin position="206"/>
        <end position="218"/>
    </location>
</feature>
<dbReference type="SMART" id="SM00165">
    <property type="entry name" value="UBA"/>
    <property type="match status" value="1"/>
</dbReference>
<feature type="region of interest" description="Disordered" evidence="5">
    <location>
        <begin position="206"/>
        <end position="239"/>
    </location>
</feature>
<evidence type="ECO:0000256" key="2">
    <source>
        <dbReference type="ARBA" id="ARBA00022692"/>
    </source>
</evidence>
<dbReference type="Gramene" id="KQK13938">
    <property type="protein sequence ID" value="KQK13938"/>
    <property type="gene ID" value="BRADI_1g13480v3"/>
</dbReference>
<dbReference type="Gene3D" id="1.10.8.10">
    <property type="entry name" value="DNA helicase RuvA subunit, C-terminal domain"/>
    <property type="match status" value="1"/>
</dbReference>
<reference evidence="8" key="2">
    <citation type="submission" date="2017-06" db="EMBL/GenBank/DDBJ databases">
        <title>WGS assembly of Brachypodium distachyon.</title>
        <authorList>
            <consortium name="The International Brachypodium Initiative"/>
            <person name="Lucas S."/>
            <person name="Harmon-Smith M."/>
            <person name="Lail K."/>
            <person name="Tice H."/>
            <person name="Grimwood J."/>
            <person name="Bruce D."/>
            <person name="Barry K."/>
            <person name="Shu S."/>
            <person name="Lindquist E."/>
            <person name="Wang M."/>
            <person name="Pitluck S."/>
            <person name="Vogel J.P."/>
            <person name="Garvin D.F."/>
            <person name="Mockler T.C."/>
            <person name="Schmutz J."/>
            <person name="Rokhsar D."/>
            <person name="Bevan M.W."/>
        </authorList>
    </citation>
    <scope>NUCLEOTIDE SEQUENCE</scope>
    <source>
        <strain evidence="8">Bd21</strain>
    </source>
</reference>
<keyword evidence="3 6" id="KW-1133">Transmembrane helix</keyword>
<dbReference type="ExpressionAtlas" id="A0A0Q3RM04">
    <property type="expression patterns" value="baseline and differential"/>
</dbReference>
<reference evidence="8 9" key="1">
    <citation type="journal article" date="2010" name="Nature">
        <title>Genome sequencing and analysis of the model grass Brachypodium distachyon.</title>
        <authorList>
            <consortium name="International Brachypodium Initiative"/>
        </authorList>
    </citation>
    <scope>NUCLEOTIDE SEQUENCE [LARGE SCALE GENOMIC DNA]</scope>
    <source>
        <strain evidence="8 9">Bd21</strain>
    </source>
</reference>
<dbReference type="RefSeq" id="XP_014752842.1">
    <property type="nucleotide sequence ID" value="XM_014897356.2"/>
</dbReference>
<dbReference type="Pfam" id="PF00627">
    <property type="entry name" value="UBA"/>
    <property type="match status" value="1"/>
</dbReference>
<evidence type="ECO:0000313" key="9">
    <source>
        <dbReference type="EnsemblPlants" id="KQK13938"/>
    </source>
</evidence>
<keyword evidence="2 6" id="KW-0812">Transmembrane</keyword>
<feature type="transmembrane region" description="Helical" evidence="6">
    <location>
        <begin position="118"/>
        <end position="140"/>
    </location>
</feature>
<accession>A0A0Q3RM04</accession>
<dbReference type="AlphaFoldDB" id="A0A0Q3RM04"/>
<organism evidence="8">
    <name type="scientific">Brachypodium distachyon</name>
    <name type="common">Purple false brome</name>
    <name type="synonym">Trachynia distachya</name>
    <dbReference type="NCBI Taxonomy" id="15368"/>
    <lineage>
        <taxon>Eukaryota</taxon>
        <taxon>Viridiplantae</taxon>
        <taxon>Streptophyta</taxon>
        <taxon>Embryophyta</taxon>
        <taxon>Tracheophyta</taxon>
        <taxon>Spermatophyta</taxon>
        <taxon>Magnoliopsida</taxon>
        <taxon>Liliopsida</taxon>
        <taxon>Poales</taxon>
        <taxon>Poaceae</taxon>
        <taxon>BOP clade</taxon>
        <taxon>Pooideae</taxon>
        <taxon>Stipodae</taxon>
        <taxon>Brachypodieae</taxon>
        <taxon>Brachypodium</taxon>
    </lineage>
</organism>
<name>A0A0Q3RM04_BRADI</name>
<dbReference type="GO" id="GO:0016020">
    <property type="term" value="C:membrane"/>
    <property type="evidence" value="ECO:0007669"/>
    <property type="project" value="UniProtKB-SubCell"/>
</dbReference>
<keyword evidence="4 6" id="KW-0472">Membrane</keyword>
<dbReference type="OrthoDB" id="10257275at2759"/>
<dbReference type="SUPFAM" id="SSF46934">
    <property type="entry name" value="UBA-like"/>
    <property type="match status" value="1"/>
</dbReference>
<dbReference type="SUPFAM" id="SSF144091">
    <property type="entry name" value="Rhomboid-like"/>
    <property type="match status" value="1"/>
</dbReference>
<evidence type="ECO:0000256" key="6">
    <source>
        <dbReference type="SAM" id="Phobius"/>
    </source>
</evidence>
<feature type="transmembrane region" description="Helical" evidence="6">
    <location>
        <begin position="90"/>
        <end position="112"/>
    </location>
</feature>
<sequence>MTLLTTMDWPRPAPESPSQCRCGGDDTAALIRRRPPPPRDGVHMDGLYQSFLLLLSSACMLVAHEQQLQREGAGAARERYRVQAARLNRVFGLFNIPAKWYAWILLILFQFLASNVSLLGHLSGILSGFAYTYGLFNYLLPGPSFYSSIEGLSLLSICVRRPGFILCTGGTTYGQLPTHYNMSTSTAPSSLINGNLLRNISSWIPSRQTSTTEASPTQEQEDPRFPGRGRTLASTGTEPTAREASANLHARLLDNTTPSDPLTNSQLTAANTVRADATVTTDQPDTFDEELKKLVGMGFEKTQAEVALAAADGDTNVAIEILMSQQD</sequence>
<dbReference type="InterPro" id="IPR035952">
    <property type="entry name" value="Rhomboid-like_sf"/>
</dbReference>
<evidence type="ECO:0000256" key="3">
    <source>
        <dbReference type="ARBA" id="ARBA00022989"/>
    </source>
</evidence>
<dbReference type="PANTHER" id="PTHR11009">
    <property type="entry name" value="DER1-LIKE PROTEIN, DERLIN"/>
    <property type="match status" value="1"/>
</dbReference>
<dbReference type="GeneID" id="100829161"/>
<evidence type="ECO:0000256" key="5">
    <source>
        <dbReference type="SAM" id="MobiDB-lite"/>
    </source>
</evidence>
<dbReference type="InterPro" id="IPR009060">
    <property type="entry name" value="UBA-like_sf"/>
</dbReference>